<feature type="compositionally biased region" description="Polar residues" evidence="21">
    <location>
        <begin position="267"/>
        <end position="302"/>
    </location>
</feature>
<comment type="cofactor">
    <cofactor evidence="19 20">
        <name>Mg(2+)</name>
        <dbReference type="ChEBI" id="CHEBI:18420"/>
    </cofactor>
    <text evidence="19 20">Binds 1 Mg(2+) ion per subunit.</text>
</comment>
<feature type="active site" description="Nucleophile" evidence="18">
    <location>
        <position position="343"/>
    </location>
</feature>
<feature type="active site" description="Proton donor" evidence="18">
    <location>
        <position position="345"/>
    </location>
</feature>
<dbReference type="Gene3D" id="3.40.50.12350">
    <property type="match status" value="1"/>
</dbReference>
<keyword evidence="12 20" id="KW-0805">Transcription regulation</keyword>
<comment type="similarity">
    <text evidence="3 20">Belongs to the HAD-like hydrolase superfamily. EYA family.</text>
</comment>
<evidence type="ECO:0000256" key="21">
    <source>
        <dbReference type="SAM" id="MobiDB-lite"/>
    </source>
</evidence>
<feature type="binding site" evidence="19">
    <location>
        <position position="581"/>
    </location>
    <ligand>
        <name>Mg(2+)</name>
        <dbReference type="ChEBI" id="CHEBI:18420"/>
    </ligand>
</feature>
<feature type="compositionally biased region" description="Low complexity" evidence="21">
    <location>
        <begin position="27"/>
        <end position="37"/>
    </location>
</feature>
<evidence type="ECO:0000256" key="12">
    <source>
        <dbReference type="ARBA" id="ARBA00023015"/>
    </source>
</evidence>
<evidence type="ECO:0000256" key="20">
    <source>
        <dbReference type="RuleBase" id="RU362036"/>
    </source>
</evidence>
<dbReference type="AlphaFoldDB" id="A0AAD4U3L6"/>
<evidence type="ECO:0000313" key="23">
    <source>
        <dbReference type="Proteomes" id="UP001214576"/>
    </source>
</evidence>
<dbReference type="GO" id="GO:0006281">
    <property type="term" value="P:DNA repair"/>
    <property type="evidence" value="ECO:0007669"/>
    <property type="project" value="UniProtKB-KW"/>
</dbReference>
<dbReference type="EMBL" id="JAKZEL010000011">
    <property type="protein sequence ID" value="KAI4539252.1"/>
    <property type="molecule type" value="Genomic_DNA"/>
</dbReference>
<keyword evidence="7" id="KW-0227">DNA damage</keyword>
<keyword evidence="11 20" id="KW-0904">Protein phosphatase</keyword>
<dbReference type="GO" id="GO:0006325">
    <property type="term" value="P:chromatin organization"/>
    <property type="evidence" value="ECO:0007669"/>
    <property type="project" value="UniProtKB-KW"/>
</dbReference>
<keyword evidence="5" id="KW-0963">Cytoplasm</keyword>
<dbReference type="CDD" id="cd02601">
    <property type="entry name" value="HAD_Eya"/>
    <property type="match status" value="1"/>
</dbReference>
<keyword evidence="23" id="KW-1185">Reference proteome</keyword>
<comment type="catalytic activity">
    <reaction evidence="17 20">
        <text>O-phospho-L-tyrosyl-[protein] + H2O = L-tyrosyl-[protein] + phosphate</text>
        <dbReference type="Rhea" id="RHEA:10684"/>
        <dbReference type="Rhea" id="RHEA-COMP:10136"/>
        <dbReference type="Rhea" id="RHEA-COMP:20101"/>
        <dbReference type="ChEBI" id="CHEBI:15377"/>
        <dbReference type="ChEBI" id="CHEBI:43474"/>
        <dbReference type="ChEBI" id="CHEBI:46858"/>
        <dbReference type="ChEBI" id="CHEBI:61978"/>
        <dbReference type="EC" id="3.1.3.48"/>
    </reaction>
</comment>
<evidence type="ECO:0000256" key="10">
    <source>
        <dbReference type="ARBA" id="ARBA00022853"/>
    </source>
</evidence>
<evidence type="ECO:0000256" key="2">
    <source>
        <dbReference type="ARBA" id="ARBA00004496"/>
    </source>
</evidence>
<dbReference type="Pfam" id="PF00702">
    <property type="entry name" value="Hydrolase"/>
    <property type="match status" value="1"/>
</dbReference>
<evidence type="ECO:0000256" key="15">
    <source>
        <dbReference type="ARBA" id="ARBA00023204"/>
    </source>
</evidence>
<dbReference type="GO" id="GO:0004725">
    <property type="term" value="F:protein tyrosine phosphatase activity"/>
    <property type="evidence" value="ECO:0007669"/>
    <property type="project" value="UniProtKB-EC"/>
</dbReference>
<keyword evidence="6 19" id="KW-0479">Metal-binding</keyword>
<dbReference type="GO" id="GO:0005737">
    <property type="term" value="C:cytoplasm"/>
    <property type="evidence" value="ECO:0007669"/>
    <property type="project" value="UniProtKB-SubCell"/>
</dbReference>
<evidence type="ECO:0000256" key="16">
    <source>
        <dbReference type="ARBA" id="ARBA00023242"/>
    </source>
</evidence>
<dbReference type="PANTHER" id="PTHR10190">
    <property type="entry name" value="EYES ABSENT"/>
    <property type="match status" value="1"/>
</dbReference>
<sequence length="633" mass="70415">MEMQDLASPHPLVGGGDTPGSSKLEKTNLSSTSVTTNGTGGKCTILKIPRITLQCFRARSPDIQTFVLLYIVKMVLWIKKRITSWLLSGFTESKLSEIIYSLCCRSNAIFLIFRPYPHILSTPAAQTMSAYAGQTQYSGMQQPAVYTAYSQTGQPYSLPTYDLGVMLPGIKTESGLSQTQSPLQSGCLSYSPGFSTPQPGQTPYSYQMPGSSFAPSSTIYANNSVSNSTNFSGSQQDYPSYTAFGQNQYAQYYSASTYGAYMTSNNTADGSSSTTSTYQLQESLPGLTSQPGEFETVQSPSTPIKDLDERTCRSSGSKSRGRGRKNNPSPPPDSDLERVFVWDLDETIIVFHSLLTGSYAQKYGKDPPMAVTLGLRMEEMIFNLADTHLFFNDLEYALSYRNSAVKFCTCNYFFYFFLMYFGCCSTYSFATDGFHAAASSANLCLPTGVRGGVDWMRKLAFRYRRVKELYNTYKNNVGGLLGPAKRDAWLQLRAEIEGLTDSWLTNALKSLSIISTRSNCVNVLVTTTQLIPALAKVLLYSLGGAFPIENIYSATKIGKESCFERIMQRFGRKVVYVVIGDGVEEEQAAKKVTCFKQCCWRSVFVLFSFFFNFKYTEFLCVIQCLWLYTYKLS</sequence>
<keyword evidence="8 20" id="KW-0378">Hydrolase</keyword>
<protein>
    <recommendedName>
        <fullName evidence="20">Eyes absent homolog</fullName>
        <ecNumber evidence="20">3.1.3.48</ecNumber>
    </recommendedName>
</protein>
<keyword evidence="10" id="KW-0156">Chromatin regulator</keyword>
<evidence type="ECO:0000256" key="6">
    <source>
        <dbReference type="ARBA" id="ARBA00022723"/>
    </source>
</evidence>
<proteinExistence type="inferred from homology"/>
<evidence type="ECO:0000256" key="4">
    <source>
        <dbReference type="ARBA" id="ARBA00022473"/>
    </source>
</evidence>
<organism evidence="22 23">
    <name type="scientific">Ovis ammon polii</name>
    <dbReference type="NCBI Taxonomy" id="230172"/>
    <lineage>
        <taxon>Eukaryota</taxon>
        <taxon>Metazoa</taxon>
        <taxon>Chordata</taxon>
        <taxon>Craniata</taxon>
        <taxon>Vertebrata</taxon>
        <taxon>Euteleostomi</taxon>
        <taxon>Mammalia</taxon>
        <taxon>Eutheria</taxon>
        <taxon>Laurasiatheria</taxon>
        <taxon>Artiodactyla</taxon>
        <taxon>Ruminantia</taxon>
        <taxon>Pecora</taxon>
        <taxon>Bovidae</taxon>
        <taxon>Caprinae</taxon>
        <taxon>Ovis</taxon>
    </lineage>
</organism>
<keyword evidence="15" id="KW-0234">DNA repair</keyword>
<evidence type="ECO:0000256" key="19">
    <source>
        <dbReference type="PIRSR" id="PIRSR628472-2"/>
    </source>
</evidence>
<dbReference type="PANTHER" id="PTHR10190:SF17">
    <property type="entry name" value="EYES ABSENT HOMOLOG 4"/>
    <property type="match status" value="1"/>
</dbReference>
<evidence type="ECO:0000256" key="3">
    <source>
        <dbReference type="ARBA" id="ARBA00010501"/>
    </source>
</evidence>
<dbReference type="InterPro" id="IPR006545">
    <property type="entry name" value="EYA_dom"/>
</dbReference>
<dbReference type="NCBIfam" id="TIGR01658">
    <property type="entry name" value="EYA-cons_domain"/>
    <property type="match status" value="1"/>
</dbReference>
<keyword evidence="9 19" id="KW-0460">Magnesium</keyword>
<keyword evidence="4" id="KW-0217">Developmental protein</keyword>
<dbReference type="FunFam" id="3.40.50.12350:FF:000006">
    <property type="entry name" value="Eyes absent homolog 4"/>
    <property type="match status" value="1"/>
</dbReference>
<evidence type="ECO:0000256" key="14">
    <source>
        <dbReference type="ARBA" id="ARBA00023163"/>
    </source>
</evidence>
<dbReference type="GO" id="GO:0045739">
    <property type="term" value="P:positive regulation of DNA repair"/>
    <property type="evidence" value="ECO:0007669"/>
    <property type="project" value="TreeGrafter"/>
</dbReference>
<keyword evidence="14" id="KW-0804">Transcription</keyword>
<comment type="subcellular location">
    <subcellularLocation>
        <location evidence="2">Cytoplasm</location>
    </subcellularLocation>
    <subcellularLocation>
        <location evidence="1">Nucleus</location>
    </subcellularLocation>
</comment>
<dbReference type="GO" id="GO:0030154">
    <property type="term" value="P:cell differentiation"/>
    <property type="evidence" value="ECO:0007669"/>
    <property type="project" value="TreeGrafter"/>
</dbReference>
<evidence type="ECO:0000256" key="7">
    <source>
        <dbReference type="ARBA" id="ARBA00022763"/>
    </source>
</evidence>
<feature type="region of interest" description="Disordered" evidence="21">
    <location>
        <begin position="1"/>
        <end position="37"/>
    </location>
</feature>
<dbReference type="GO" id="GO:0046872">
    <property type="term" value="F:metal ion binding"/>
    <property type="evidence" value="ECO:0007669"/>
    <property type="project" value="UniProtKB-KW"/>
</dbReference>
<gene>
    <name evidence="22" type="ORF">MG293_010644</name>
</gene>
<evidence type="ECO:0000256" key="8">
    <source>
        <dbReference type="ARBA" id="ARBA00022801"/>
    </source>
</evidence>
<evidence type="ECO:0000256" key="13">
    <source>
        <dbReference type="ARBA" id="ARBA00023159"/>
    </source>
</evidence>
<keyword evidence="16" id="KW-0539">Nucleus</keyword>
<evidence type="ECO:0000313" key="22">
    <source>
        <dbReference type="EMBL" id="KAI4539252.1"/>
    </source>
</evidence>
<keyword evidence="13" id="KW-0010">Activator</keyword>
<dbReference type="GO" id="GO:2001240">
    <property type="term" value="P:negative regulation of extrinsic apoptotic signaling pathway in absence of ligand"/>
    <property type="evidence" value="ECO:0007669"/>
    <property type="project" value="TreeGrafter"/>
</dbReference>
<reference evidence="22" key="1">
    <citation type="submission" date="2022-03" db="EMBL/GenBank/DDBJ databases">
        <title>Genomic analyses of argali, domestic sheep and their hybrids provide insights into chromosomal evolution, heterosis and genetic basis of agronomic traits.</title>
        <authorList>
            <person name="Li M."/>
        </authorList>
    </citation>
    <scope>NUCLEOTIDE SEQUENCE</scope>
    <source>
        <strain evidence="22">CAU-MHL-2022a</strain>
        <tissue evidence="22">Skin</tissue>
    </source>
</reference>
<comment type="caution">
    <text evidence="22">The sequence shown here is derived from an EMBL/GenBank/DDBJ whole genome shotgun (WGS) entry which is preliminary data.</text>
</comment>
<dbReference type="InterPro" id="IPR028472">
    <property type="entry name" value="EYA"/>
</dbReference>
<dbReference type="InterPro" id="IPR042577">
    <property type="entry name" value="EYA_dom_metazoan"/>
</dbReference>
<dbReference type="InterPro" id="IPR038102">
    <property type="entry name" value="EYA_dom_sf"/>
</dbReference>
<name>A0AAD4U3L6_OVIAM</name>
<evidence type="ECO:0000256" key="9">
    <source>
        <dbReference type="ARBA" id="ARBA00022842"/>
    </source>
</evidence>
<evidence type="ECO:0000256" key="5">
    <source>
        <dbReference type="ARBA" id="ARBA00022490"/>
    </source>
</evidence>
<feature type="binding site" evidence="19">
    <location>
        <position position="345"/>
    </location>
    <ligand>
        <name>Mg(2+)</name>
        <dbReference type="ChEBI" id="CHEBI:18420"/>
    </ligand>
</feature>
<dbReference type="EC" id="3.1.3.48" evidence="20"/>
<evidence type="ECO:0000256" key="17">
    <source>
        <dbReference type="ARBA" id="ARBA00051722"/>
    </source>
</evidence>
<dbReference type="GO" id="GO:0005634">
    <property type="term" value="C:nucleus"/>
    <property type="evidence" value="ECO:0007669"/>
    <property type="project" value="UniProtKB-SubCell"/>
</dbReference>
<dbReference type="SFLD" id="SFLDG01129">
    <property type="entry name" value="C1.5:_HAD__Beta-PGM__Phosphata"/>
    <property type="match status" value="1"/>
</dbReference>
<accession>A0AAD4U3L6</accession>
<evidence type="ECO:0000256" key="18">
    <source>
        <dbReference type="PIRSR" id="PIRSR628472-1"/>
    </source>
</evidence>
<evidence type="ECO:0000256" key="1">
    <source>
        <dbReference type="ARBA" id="ARBA00004123"/>
    </source>
</evidence>
<dbReference type="Proteomes" id="UP001214576">
    <property type="component" value="Unassembled WGS sequence"/>
</dbReference>
<feature type="region of interest" description="Disordered" evidence="21">
    <location>
        <begin position="267"/>
        <end position="334"/>
    </location>
</feature>
<dbReference type="SFLD" id="SFLDS00003">
    <property type="entry name" value="Haloacid_Dehalogenase"/>
    <property type="match status" value="1"/>
</dbReference>
<feature type="binding site" evidence="19">
    <location>
        <position position="343"/>
    </location>
    <ligand>
        <name>Mg(2+)</name>
        <dbReference type="ChEBI" id="CHEBI:18420"/>
    </ligand>
</feature>
<evidence type="ECO:0000256" key="11">
    <source>
        <dbReference type="ARBA" id="ARBA00022912"/>
    </source>
</evidence>